<protein>
    <submittedName>
        <fullName evidence="1">Uncharacterized protein</fullName>
    </submittedName>
</protein>
<gene>
    <name evidence="1" type="ORF">G1H11_18490</name>
</gene>
<organism evidence="1 2">
    <name type="scientific">Phytoactinopolyspora alkaliphila</name>
    <dbReference type="NCBI Taxonomy" id="1783498"/>
    <lineage>
        <taxon>Bacteria</taxon>
        <taxon>Bacillati</taxon>
        <taxon>Actinomycetota</taxon>
        <taxon>Actinomycetes</taxon>
        <taxon>Jiangellales</taxon>
        <taxon>Jiangellaceae</taxon>
        <taxon>Phytoactinopolyspora</taxon>
    </lineage>
</organism>
<dbReference type="EMBL" id="JAAGOB010000010">
    <property type="protein sequence ID" value="NED97290.1"/>
    <property type="molecule type" value="Genomic_DNA"/>
</dbReference>
<dbReference type="Proteomes" id="UP000469185">
    <property type="component" value="Unassembled WGS sequence"/>
</dbReference>
<name>A0A6N9YQT6_9ACTN</name>
<keyword evidence="2" id="KW-1185">Reference proteome</keyword>
<dbReference type="AlphaFoldDB" id="A0A6N9YQT6"/>
<reference evidence="1 2" key="1">
    <citation type="submission" date="2020-02" db="EMBL/GenBank/DDBJ databases">
        <authorList>
            <person name="Li X.-J."/>
            <person name="Feng X.-M."/>
        </authorList>
    </citation>
    <scope>NUCLEOTIDE SEQUENCE [LARGE SCALE GENOMIC DNA]</scope>
    <source>
        <strain evidence="1 2">CGMCC 4.7225</strain>
    </source>
</reference>
<comment type="caution">
    <text evidence="1">The sequence shown here is derived from an EMBL/GenBank/DDBJ whole genome shotgun (WGS) entry which is preliminary data.</text>
</comment>
<proteinExistence type="predicted"/>
<sequence>MSKTLLPAQAHAAAAQLEDALSTWGAREAGSHHPHTRAAGEQAIALCGELIVQFQLLRDSLVAELGAYDDEVRRG</sequence>
<evidence type="ECO:0000313" key="1">
    <source>
        <dbReference type="EMBL" id="NED97290.1"/>
    </source>
</evidence>
<dbReference type="RefSeq" id="WP_163820064.1">
    <property type="nucleotide sequence ID" value="NZ_JAAGOB010000010.1"/>
</dbReference>
<evidence type="ECO:0000313" key="2">
    <source>
        <dbReference type="Proteomes" id="UP000469185"/>
    </source>
</evidence>
<accession>A0A6N9YQT6</accession>